<dbReference type="Pfam" id="PF08812">
    <property type="entry name" value="YtxC"/>
    <property type="match status" value="1"/>
</dbReference>
<dbReference type="NCBIfam" id="TIGR02834">
    <property type="entry name" value="spo_ytxC"/>
    <property type="match status" value="1"/>
</dbReference>
<reference evidence="1" key="1">
    <citation type="submission" date="2022-03" db="EMBL/GenBank/DDBJ databases">
        <title>Complete genome sequence of Caldinitratiruptor microaerophilus.</title>
        <authorList>
            <person name="Mukaiyama R."/>
            <person name="Nishiyama T."/>
            <person name="Ueda K."/>
        </authorList>
    </citation>
    <scope>NUCLEOTIDE SEQUENCE</scope>
    <source>
        <strain evidence="1">JCM 16183</strain>
    </source>
</reference>
<dbReference type="EMBL" id="AP025628">
    <property type="protein sequence ID" value="BDG60844.1"/>
    <property type="molecule type" value="Genomic_DNA"/>
</dbReference>
<proteinExistence type="predicted"/>
<dbReference type="KEGG" id="cmic:caldi_19340"/>
<protein>
    <recommendedName>
        <fullName evidence="3">Sporulation protein YtxC</fullName>
    </recommendedName>
</protein>
<dbReference type="InterPro" id="IPR014199">
    <property type="entry name" value="Spore_YtxC"/>
</dbReference>
<evidence type="ECO:0008006" key="3">
    <source>
        <dbReference type="Google" id="ProtNLM"/>
    </source>
</evidence>
<accession>A0AA35GA15</accession>
<gene>
    <name evidence="1" type="ORF">caldi_19340</name>
</gene>
<dbReference type="Proteomes" id="UP001163687">
    <property type="component" value="Chromosome"/>
</dbReference>
<dbReference type="RefSeq" id="WP_264841536.1">
    <property type="nucleotide sequence ID" value="NZ_AP025628.1"/>
</dbReference>
<name>A0AA35GA15_9FIRM</name>
<evidence type="ECO:0000313" key="2">
    <source>
        <dbReference type="Proteomes" id="UP001163687"/>
    </source>
</evidence>
<dbReference type="AlphaFoldDB" id="A0AA35GA15"/>
<organism evidence="1 2">
    <name type="scientific">Caldinitratiruptor microaerophilus</name>
    <dbReference type="NCBI Taxonomy" id="671077"/>
    <lineage>
        <taxon>Bacteria</taxon>
        <taxon>Bacillati</taxon>
        <taxon>Bacillota</taxon>
        <taxon>Clostridia</taxon>
        <taxon>Eubacteriales</taxon>
        <taxon>Symbiobacteriaceae</taxon>
        <taxon>Caldinitratiruptor</taxon>
    </lineage>
</organism>
<keyword evidence="2" id="KW-1185">Reference proteome</keyword>
<sequence>MQTISIGTEHRAEEIIERLDEGLRSLRREGFDVRIGLHNRGRFTFLDCSVDPQGPDTEALLRHTVASALSDVIVDKWEKDLVRRMIHGQYCYFSREEQDRILDHADRNLGGEGATAGDRHSRSERKARILNQLREYLDQNSELVVEGFLHFRLRDYLEELEEAVDRAVDDFLTEREEREFVRLLRYFLDVQEPRVDEVHVRIRPGGSFSLVDPQGHTLRSEVLEQFVVEMVESEVSYEDLLISALITLAPRRVVIHGPVPPVWEGGVATLRGVFGDRVRDCTGCALCDLEVPKDRCPTC</sequence>
<evidence type="ECO:0000313" key="1">
    <source>
        <dbReference type="EMBL" id="BDG60844.1"/>
    </source>
</evidence>